<sequence length="384" mass="42706">MTSFDFDTVVTRLGTDAKKWGAYPSDILPMWVADMDFAAPPSVIEALRHRVEHGVFGYCLPQDSLRTQIVDDMQKKYGWTISPDDIVFLPGVEPGFNMALKSETKPDDGLLIQTPVYNPILTAHRHWGLQSIEVPLRESNDGYSIDADALDEGMGRSRVFLFCNPHNPTGKVFTREELGHIAQSAIRHDVLVISDEIHCELLLDGRRHIPIASLSAEIADRTITLMSASKTYNIAGLKAAFAIVTNPQLRQRFNASRLGLVDSVNLFGLEAAHAAYMSASEWREALLSYLEGNRDYLQSEIARRFPKIRIVPAQSTYLAWLDCSALDLPEPPQAFFLNRGKVAFSAGSDFGAAYGNFIRLNFGCPRSLLVEGLDRMTAALESRI</sequence>
<proteinExistence type="inferred from homology"/>
<accession>A0A7W6LJ89</accession>
<dbReference type="EMBL" id="JACIEC010000003">
    <property type="protein sequence ID" value="MBB4144232.1"/>
    <property type="molecule type" value="Genomic_DNA"/>
</dbReference>
<dbReference type="RefSeq" id="WP_062556353.1">
    <property type="nucleotide sequence ID" value="NZ_CP049249.1"/>
</dbReference>
<evidence type="ECO:0000256" key="2">
    <source>
        <dbReference type="ARBA" id="ARBA00012224"/>
    </source>
</evidence>
<keyword evidence="8" id="KW-1185">Reference proteome</keyword>
<comment type="caution">
    <text evidence="7">The sequence shown here is derived from an EMBL/GenBank/DDBJ whole genome shotgun (WGS) entry which is preliminary data.</text>
</comment>
<evidence type="ECO:0000313" key="7">
    <source>
        <dbReference type="EMBL" id="MBB4144232.1"/>
    </source>
</evidence>
<dbReference type="NCBIfam" id="TIGR04350">
    <property type="entry name" value="C_S_lyase_PatB"/>
    <property type="match status" value="1"/>
</dbReference>
<evidence type="ECO:0000313" key="8">
    <source>
        <dbReference type="Proteomes" id="UP000519897"/>
    </source>
</evidence>
<evidence type="ECO:0000256" key="1">
    <source>
        <dbReference type="ARBA" id="ARBA00001933"/>
    </source>
</evidence>
<keyword evidence="4 7" id="KW-0456">Lyase</keyword>
<feature type="domain" description="Aminotransferase class I/classII large" evidence="6">
    <location>
        <begin position="32"/>
        <end position="374"/>
    </location>
</feature>
<gene>
    <name evidence="7" type="ORF">GGQ72_002789</name>
</gene>
<name>A0A7W6LJ89_9HYPH</name>
<dbReference type="InterPro" id="IPR015424">
    <property type="entry name" value="PyrdxlP-dep_Trfase"/>
</dbReference>
<organism evidence="7 8">
    <name type="scientific">Rhizobium rhizoryzae</name>
    <dbReference type="NCBI Taxonomy" id="451876"/>
    <lineage>
        <taxon>Bacteria</taxon>
        <taxon>Pseudomonadati</taxon>
        <taxon>Pseudomonadota</taxon>
        <taxon>Alphaproteobacteria</taxon>
        <taxon>Hyphomicrobiales</taxon>
        <taxon>Rhizobiaceae</taxon>
        <taxon>Rhizobium/Agrobacterium group</taxon>
        <taxon>Rhizobium</taxon>
    </lineage>
</organism>
<dbReference type="InterPro" id="IPR027619">
    <property type="entry name" value="C-S_lyase_PatB-like"/>
</dbReference>
<reference evidence="7 8" key="1">
    <citation type="submission" date="2020-08" db="EMBL/GenBank/DDBJ databases">
        <title>Genomic Encyclopedia of Type Strains, Phase IV (KMG-IV): sequencing the most valuable type-strain genomes for metagenomic binning, comparative biology and taxonomic classification.</title>
        <authorList>
            <person name="Goeker M."/>
        </authorList>
    </citation>
    <scope>NUCLEOTIDE SEQUENCE [LARGE SCALE GENOMIC DNA]</scope>
    <source>
        <strain evidence="7 8">DSM 29514</strain>
    </source>
</reference>
<comment type="similarity">
    <text evidence="5">Belongs to the class-II pyridoxal-phosphate-dependent aminotransferase family. MalY/PatB cystathionine beta-lyase subfamily.</text>
</comment>
<evidence type="ECO:0000256" key="3">
    <source>
        <dbReference type="ARBA" id="ARBA00022898"/>
    </source>
</evidence>
<dbReference type="InterPro" id="IPR004839">
    <property type="entry name" value="Aminotransferase_I/II_large"/>
</dbReference>
<dbReference type="Gene3D" id="3.40.640.10">
    <property type="entry name" value="Type I PLP-dependent aspartate aminotransferase-like (Major domain)"/>
    <property type="match status" value="1"/>
</dbReference>
<dbReference type="InterPro" id="IPR051798">
    <property type="entry name" value="Class-II_PLP-Dep_Aminotrans"/>
</dbReference>
<dbReference type="EC" id="4.4.1.13" evidence="2"/>
<dbReference type="Pfam" id="PF00155">
    <property type="entry name" value="Aminotran_1_2"/>
    <property type="match status" value="1"/>
</dbReference>
<evidence type="ECO:0000259" key="6">
    <source>
        <dbReference type="Pfam" id="PF00155"/>
    </source>
</evidence>
<keyword evidence="3" id="KW-0663">Pyridoxal phosphate</keyword>
<dbReference type="CDD" id="cd00609">
    <property type="entry name" value="AAT_like"/>
    <property type="match status" value="1"/>
</dbReference>
<dbReference type="AlphaFoldDB" id="A0A7W6LJ89"/>
<evidence type="ECO:0000256" key="5">
    <source>
        <dbReference type="ARBA" id="ARBA00037974"/>
    </source>
</evidence>
<protein>
    <recommendedName>
        <fullName evidence="2">cysteine-S-conjugate beta-lyase</fullName>
        <ecNumber evidence="2">4.4.1.13</ecNumber>
    </recommendedName>
</protein>
<dbReference type="SUPFAM" id="SSF53383">
    <property type="entry name" value="PLP-dependent transferases"/>
    <property type="match status" value="1"/>
</dbReference>
<dbReference type="GO" id="GO:0030170">
    <property type="term" value="F:pyridoxal phosphate binding"/>
    <property type="evidence" value="ECO:0007669"/>
    <property type="project" value="InterPro"/>
</dbReference>
<dbReference type="PANTHER" id="PTHR43525">
    <property type="entry name" value="PROTEIN MALY"/>
    <property type="match status" value="1"/>
</dbReference>
<evidence type="ECO:0000256" key="4">
    <source>
        <dbReference type="ARBA" id="ARBA00023239"/>
    </source>
</evidence>
<dbReference type="InterPro" id="IPR015422">
    <property type="entry name" value="PyrdxlP-dep_Trfase_small"/>
</dbReference>
<comment type="cofactor">
    <cofactor evidence="1">
        <name>pyridoxal 5'-phosphate</name>
        <dbReference type="ChEBI" id="CHEBI:597326"/>
    </cofactor>
</comment>
<dbReference type="GO" id="GO:0047804">
    <property type="term" value="F:cysteine-S-conjugate beta-lyase activity"/>
    <property type="evidence" value="ECO:0007669"/>
    <property type="project" value="UniProtKB-EC"/>
</dbReference>
<dbReference type="Gene3D" id="3.90.1150.10">
    <property type="entry name" value="Aspartate Aminotransferase, domain 1"/>
    <property type="match status" value="1"/>
</dbReference>
<dbReference type="InterPro" id="IPR015421">
    <property type="entry name" value="PyrdxlP-dep_Trfase_major"/>
</dbReference>
<dbReference type="Proteomes" id="UP000519897">
    <property type="component" value="Unassembled WGS sequence"/>
</dbReference>
<dbReference type="PANTHER" id="PTHR43525:SF1">
    <property type="entry name" value="PROTEIN MALY"/>
    <property type="match status" value="1"/>
</dbReference>